<gene>
    <name evidence="2" type="ORF">Sjap_002378</name>
</gene>
<feature type="compositionally biased region" description="Basic and acidic residues" evidence="1">
    <location>
        <begin position="1"/>
        <end position="15"/>
    </location>
</feature>
<feature type="region of interest" description="Disordered" evidence="1">
    <location>
        <begin position="1"/>
        <end position="20"/>
    </location>
</feature>
<evidence type="ECO:0000313" key="2">
    <source>
        <dbReference type="EMBL" id="KAK9154898.1"/>
    </source>
</evidence>
<proteinExistence type="predicted"/>
<sequence length="55" mass="5966">MEEERREELNKEKEGRKKRKGLKQLVKSCVGGGGCSDIESTKCGSSSIHSGGHCT</sequence>
<name>A0AAP0PSG9_9MAGN</name>
<accession>A0AAP0PSG9</accession>
<evidence type="ECO:0000256" key="1">
    <source>
        <dbReference type="SAM" id="MobiDB-lite"/>
    </source>
</evidence>
<dbReference type="Proteomes" id="UP001417504">
    <property type="component" value="Unassembled WGS sequence"/>
</dbReference>
<keyword evidence="3" id="KW-1185">Reference proteome</keyword>
<dbReference type="AlphaFoldDB" id="A0AAP0PSG9"/>
<organism evidence="2 3">
    <name type="scientific">Stephania japonica</name>
    <dbReference type="NCBI Taxonomy" id="461633"/>
    <lineage>
        <taxon>Eukaryota</taxon>
        <taxon>Viridiplantae</taxon>
        <taxon>Streptophyta</taxon>
        <taxon>Embryophyta</taxon>
        <taxon>Tracheophyta</taxon>
        <taxon>Spermatophyta</taxon>
        <taxon>Magnoliopsida</taxon>
        <taxon>Ranunculales</taxon>
        <taxon>Menispermaceae</taxon>
        <taxon>Menispermoideae</taxon>
        <taxon>Cissampelideae</taxon>
        <taxon>Stephania</taxon>
    </lineage>
</organism>
<comment type="caution">
    <text evidence="2">The sequence shown here is derived from an EMBL/GenBank/DDBJ whole genome shotgun (WGS) entry which is preliminary data.</text>
</comment>
<evidence type="ECO:0000313" key="3">
    <source>
        <dbReference type="Proteomes" id="UP001417504"/>
    </source>
</evidence>
<protein>
    <submittedName>
        <fullName evidence="2">Uncharacterized protein</fullName>
    </submittedName>
</protein>
<reference evidence="2 3" key="1">
    <citation type="submission" date="2024-01" db="EMBL/GenBank/DDBJ databases">
        <title>Genome assemblies of Stephania.</title>
        <authorList>
            <person name="Yang L."/>
        </authorList>
    </citation>
    <scope>NUCLEOTIDE SEQUENCE [LARGE SCALE GENOMIC DNA]</scope>
    <source>
        <strain evidence="2">QJT</strain>
        <tissue evidence="2">Leaf</tissue>
    </source>
</reference>
<dbReference type="EMBL" id="JBBNAE010000001">
    <property type="protein sequence ID" value="KAK9154898.1"/>
    <property type="molecule type" value="Genomic_DNA"/>
</dbReference>